<dbReference type="InterPro" id="IPR002509">
    <property type="entry name" value="NODB_dom"/>
</dbReference>
<evidence type="ECO:0000313" key="9">
    <source>
        <dbReference type="EMBL" id="PKY50725.1"/>
    </source>
</evidence>
<comment type="caution">
    <text evidence="9">The sequence shown here is derived from an EMBL/GenBank/DDBJ whole genome shotgun (WGS) entry which is preliminary data.</text>
</comment>
<reference evidence="9 10" key="1">
    <citation type="submission" date="2015-10" db="EMBL/GenBank/DDBJ databases">
        <title>Genome analyses suggest a sexual origin of heterokaryosis in a supposedly ancient asexual fungus.</title>
        <authorList>
            <person name="Ropars J."/>
            <person name="Sedzielewska K."/>
            <person name="Noel J."/>
            <person name="Charron P."/>
            <person name="Farinelli L."/>
            <person name="Marton T."/>
            <person name="Kruger M."/>
            <person name="Pelin A."/>
            <person name="Brachmann A."/>
            <person name="Corradi N."/>
        </authorList>
    </citation>
    <scope>NUCLEOTIDE SEQUENCE [LARGE SCALE GENOMIC DNA]</scope>
    <source>
        <strain evidence="9 10">A4</strain>
    </source>
</reference>
<dbReference type="OrthoDB" id="407355at2759"/>
<dbReference type="PANTHER" id="PTHR46471">
    <property type="entry name" value="CHITIN DEACETYLASE"/>
    <property type="match status" value="1"/>
</dbReference>
<feature type="region of interest" description="Disordered" evidence="6">
    <location>
        <begin position="257"/>
        <end position="303"/>
    </location>
</feature>
<feature type="chain" id="PRO_5014139182" evidence="7">
    <location>
        <begin position="25"/>
        <end position="324"/>
    </location>
</feature>
<feature type="compositionally biased region" description="Low complexity" evidence="6">
    <location>
        <begin position="271"/>
        <end position="303"/>
    </location>
</feature>
<accession>A0A2I1GVT1</accession>
<keyword evidence="2" id="KW-0479">Metal-binding</keyword>
<evidence type="ECO:0000259" key="8">
    <source>
        <dbReference type="PROSITE" id="PS51677"/>
    </source>
</evidence>
<feature type="domain" description="NodB homology" evidence="8">
    <location>
        <begin position="39"/>
        <end position="226"/>
    </location>
</feature>
<dbReference type="VEuPathDB" id="FungiDB:RhiirA1_531382"/>
<dbReference type="EMBL" id="LLXI01000913">
    <property type="protein sequence ID" value="PKY50725.1"/>
    <property type="molecule type" value="Genomic_DNA"/>
</dbReference>
<keyword evidence="10" id="KW-1185">Reference proteome</keyword>
<name>A0A2I1GVT1_9GLOM</name>
<keyword evidence="3 7" id="KW-0732">Signal</keyword>
<keyword evidence="4 9" id="KW-0378">Hydrolase</keyword>
<evidence type="ECO:0000313" key="10">
    <source>
        <dbReference type="Proteomes" id="UP000234323"/>
    </source>
</evidence>
<dbReference type="Gene3D" id="3.20.20.370">
    <property type="entry name" value="Glycoside hydrolase/deacetylase"/>
    <property type="match status" value="1"/>
</dbReference>
<dbReference type="InterPro" id="IPR011330">
    <property type="entry name" value="Glyco_hydro/deAcase_b/a-brl"/>
</dbReference>
<dbReference type="AlphaFoldDB" id="A0A2I1GVT1"/>
<sequence length="324" mass="33918">MHLSFTFFNLISVATLAVLGGVSAQDEGPNYIFKCKTPGEVALTFDDGPSPFTPKLLEHLKAAGIPATFFVLGTAVKEFPDALKAAYNAGHQIALHSNTHADMNTLAPAKILDEYTINLNAVKATINMSPKMARPPFGNCNAACAKVLEGQMGLNVIQWNCDSNDWQYEGKVADQPKLFTNMQTIINPSNPKVDSFITLQHDIKDYSVAYVPKIIDMIKGKGYTFVTVEQCTGLQAYVEGKAGAAPAAAPAAAAPAAGKKAPPAPAPATAPAPAAADAAYPPSSPAPTAAFAESPTPSSTSSADKITSAFGLNLVGLIFGLLMY</sequence>
<evidence type="ECO:0000256" key="5">
    <source>
        <dbReference type="ARBA" id="ARBA00023277"/>
    </source>
</evidence>
<gene>
    <name evidence="9" type="ORF">RhiirA4_406781</name>
</gene>
<dbReference type="SUPFAM" id="SSF88713">
    <property type="entry name" value="Glycoside hydrolase/deacetylase"/>
    <property type="match status" value="1"/>
</dbReference>
<feature type="signal peptide" evidence="7">
    <location>
        <begin position="1"/>
        <end position="24"/>
    </location>
</feature>
<dbReference type="VEuPathDB" id="FungiDB:RhiirFUN_005775"/>
<dbReference type="PROSITE" id="PS51677">
    <property type="entry name" value="NODB"/>
    <property type="match status" value="1"/>
</dbReference>
<dbReference type="Proteomes" id="UP000234323">
    <property type="component" value="Unassembled WGS sequence"/>
</dbReference>
<proteinExistence type="predicted"/>
<keyword evidence="5" id="KW-0119">Carbohydrate metabolism</keyword>
<evidence type="ECO:0000256" key="7">
    <source>
        <dbReference type="SAM" id="SignalP"/>
    </source>
</evidence>
<dbReference type="Pfam" id="PF01522">
    <property type="entry name" value="Polysacc_deac_1"/>
    <property type="match status" value="1"/>
</dbReference>
<dbReference type="PANTHER" id="PTHR46471:SF2">
    <property type="entry name" value="CHITIN DEACETYLASE-RELATED"/>
    <property type="match status" value="1"/>
</dbReference>
<evidence type="ECO:0000256" key="3">
    <source>
        <dbReference type="ARBA" id="ARBA00022729"/>
    </source>
</evidence>
<evidence type="ECO:0000256" key="4">
    <source>
        <dbReference type="ARBA" id="ARBA00022801"/>
    </source>
</evidence>
<evidence type="ECO:0000256" key="1">
    <source>
        <dbReference type="ARBA" id="ARBA00001941"/>
    </source>
</evidence>
<organism evidence="9 10">
    <name type="scientific">Rhizophagus irregularis</name>
    <dbReference type="NCBI Taxonomy" id="588596"/>
    <lineage>
        <taxon>Eukaryota</taxon>
        <taxon>Fungi</taxon>
        <taxon>Fungi incertae sedis</taxon>
        <taxon>Mucoromycota</taxon>
        <taxon>Glomeromycotina</taxon>
        <taxon>Glomeromycetes</taxon>
        <taxon>Glomerales</taxon>
        <taxon>Glomeraceae</taxon>
        <taxon>Rhizophagus</taxon>
    </lineage>
</organism>
<comment type="cofactor">
    <cofactor evidence="1">
        <name>Co(2+)</name>
        <dbReference type="ChEBI" id="CHEBI:48828"/>
    </cofactor>
</comment>
<dbReference type="GO" id="GO:0005975">
    <property type="term" value="P:carbohydrate metabolic process"/>
    <property type="evidence" value="ECO:0007669"/>
    <property type="project" value="InterPro"/>
</dbReference>
<dbReference type="GO" id="GO:0046872">
    <property type="term" value="F:metal ion binding"/>
    <property type="evidence" value="ECO:0007669"/>
    <property type="project" value="UniProtKB-KW"/>
</dbReference>
<evidence type="ECO:0000256" key="6">
    <source>
        <dbReference type="SAM" id="MobiDB-lite"/>
    </source>
</evidence>
<protein>
    <submittedName>
        <fullName evidence="9">Glycoside hydrolase/deacetylase</fullName>
    </submittedName>
</protein>
<dbReference type="VEuPathDB" id="FungiDB:FUN_006065"/>
<evidence type="ECO:0000256" key="2">
    <source>
        <dbReference type="ARBA" id="ARBA00022723"/>
    </source>
</evidence>
<dbReference type="GO" id="GO:0016810">
    <property type="term" value="F:hydrolase activity, acting on carbon-nitrogen (but not peptide) bonds"/>
    <property type="evidence" value="ECO:0007669"/>
    <property type="project" value="InterPro"/>
</dbReference>